<keyword evidence="1 4" id="KW-0929">Antimicrobial</keyword>
<evidence type="ECO:0000256" key="2">
    <source>
        <dbReference type="ARBA" id="ARBA00022638"/>
    </source>
</evidence>
<dbReference type="InterPro" id="IPR023347">
    <property type="entry name" value="Lysozyme_dom_sf"/>
</dbReference>
<dbReference type="GO" id="GO:0009253">
    <property type="term" value="P:peptidoglycan catabolic process"/>
    <property type="evidence" value="ECO:0007669"/>
    <property type="project" value="InterPro"/>
</dbReference>
<dbReference type="CDD" id="cd00737">
    <property type="entry name" value="lyz_endolysin_autolysin"/>
    <property type="match status" value="1"/>
</dbReference>
<evidence type="ECO:0000256" key="4">
    <source>
        <dbReference type="RuleBase" id="RU003788"/>
    </source>
</evidence>
<protein>
    <recommendedName>
        <fullName evidence="4">Lysozyme</fullName>
        <ecNumber evidence="4">3.2.1.17</ecNumber>
    </recommendedName>
</protein>
<reference evidence="5" key="1">
    <citation type="journal article" date="2018" name="Genome Biol.">
        <title>SKESA: strategic k-mer extension for scrupulous assemblies.</title>
        <authorList>
            <person name="Souvorov A."/>
            <person name="Agarwala R."/>
            <person name="Lipman D.J."/>
        </authorList>
    </citation>
    <scope>NUCLEOTIDE SEQUENCE</scope>
    <source>
        <strain evidence="5">973-77</strain>
    </source>
</reference>
<dbReference type="GO" id="GO:0016998">
    <property type="term" value="P:cell wall macromolecule catabolic process"/>
    <property type="evidence" value="ECO:0007669"/>
    <property type="project" value="InterPro"/>
</dbReference>
<dbReference type="InterPro" id="IPR033907">
    <property type="entry name" value="Endolysin_autolysin"/>
</dbReference>
<evidence type="ECO:0000313" key="5">
    <source>
        <dbReference type="EMBL" id="HAC6567910.1"/>
    </source>
</evidence>
<dbReference type="SUPFAM" id="SSF69279">
    <property type="entry name" value="Phage tail proteins"/>
    <property type="match status" value="1"/>
</dbReference>
<dbReference type="SUPFAM" id="SSF53955">
    <property type="entry name" value="Lysozyme-like"/>
    <property type="match status" value="1"/>
</dbReference>
<dbReference type="PANTHER" id="PTHR38107">
    <property type="match status" value="1"/>
</dbReference>
<dbReference type="GO" id="GO:0003796">
    <property type="term" value="F:lysozyme activity"/>
    <property type="evidence" value="ECO:0007669"/>
    <property type="project" value="UniProtKB-EC"/>
</dbReference>
<dbReference type="Pfam" id="PF00959">
    <property type="entry name" value="Phage_lysozyme"/>
    <property type="match status" value="1"/>
</dbReference>
<comment type="similarity">
    <text evidence="4">Belongs to the glycosyl hydrolase 24 family.</text>
</comment>
<dbReference type="GO" id="GO:0031640">
    <property type="term" value="P:killing of cells of another organism"/>
    <property type="evidence" value="ECO:0007669"/>
    <property type="project" value="UniProtKB-KW"/>
</dbReference>
<dbReference type="InterPro" id="IPR002196">
    <property type="entry name" value="Glyco_hydro_24"/>
</dbReference>
<evidence type="ECO:0000256" key="3">
    <source>
        <dbReference type="ARBA" id="ARBA00023200"/>
    </source>
</evidence>
<comment type="caution">
    <text evidence="5">The sequence shown here is derived from an EMBL/GenBank/DDBJ whole genome shotgun (WGS) entry which is preliminary data.</text>
</comment>
<gene>
    <name evidence="5" type="ORF">G0B48_22770</name>
</gene>
<proteinExistence type="inferred from homology"/>
<evidence type="ECO:0000256" key="1">
    <source>
        <dbReference type="ARBA" id="ARBA00022529"/>
    </source>
</evidence>
<reference evidence="5" key="2">
    <citation type="submission" date="2018-07" db="EMBL/GenBank/DDBJ databases">
        <authorList>
            <consortium name="NCBI Pathogen Detection Project"/>
        </authorList>
    </citation>
    <scope>NUCLEOTIDE SEQUENCE</scope>
    <source>
        <strain evidence="5">973-77</strain>
    </source>
</reference>
<dbReference type="AlphaFoldDB" id="A0A702E4W0"/>
<dbReference type="EMBL" id="DAAMGL010000029">
    <property type="protein sequence ID" value="HAC6567910.1"/>
    <property type="molecule type" value="Genomic_DNA"/>
</dbReference>
<keyword evidence="4" id="KW-0378">Hydrolase</keyword>
<keyword evidence="3" id="KW-1035">Host cytoplasm</keyword>
<name>A0A702E4W0_SALER</name>
<dbReference type="Gene3D" id="2.30.110.50">
    <property type="match status" value="1"/>
</dbReference>
<keyword evidence="2 4" id="KW-0081">Bacteriolytic enzyme</keyword>
<accession>A0A702E4W0</accession>
<dbReference type="InterPro" id="IPR023346">
    <property type="entry name" value="Lysozyme-like_dom_sf"/>
</dbReference>
<dbReference type="InterPro" id="IPR051018">
    <property type="entry name" value="Bacteriophage_GH24"/>
</dbReference>
<dbReference type="Gene3D" id="1.10.530.40">
    <property type="match status" value="1"/>
</dbReference>
<sequence length="278" mass="31579">MSLKGLRFTLEVDGQEPDTFAVVSFRLTQRQSAPFVLSVDVASDSFMQTAGMLLEKKAVLTVWQGDIAQRHVNISRPLTDTSRLPYQRRSDLEDPLSILDEGYKNTFFNNDFGERVSVHELTTSGDGRSFIKAWEHLSLETYNDRHGYCTIGYGHLIDKERCENISIPLQFQTGLTETSATLLFDSDLVRFEQGVKNAVSVNLYQHEFDALVSLLFNCGENFFRLRRAPLLIDNLNSENYLGAAEQFLDITSGRGNGLVRRRNAEYNIFSEAIYNAEH</sequence>
<comment type="catalytic activity">
    <reaction evidence="4">
        <text>Hydrolysis of (1-&gt;4)-beta-linkages between N-acetylmuramic acid and N-acetyl-D-glucosamine residues in a peptidoglycan and between N-acetyl-D-glucosamine residues in chitodextrins.</text>
        <dbReference type="EC" id="3.2.1.17"/>
    </reaction>
</comment>
<keyword evidence="4" id="KW-0326">Glycosidase</keyword>
<dbReference type="EC" id="3.2.1.17" evidence="4"/>
<dbReference type="PANTHER" id="PTHR38107:SF3">
    <property type="entry name" value="LYSOZYME RRRD-RELATED"/>
    <property type="match status" value="1"/>
</dbReference>
<organism evidence="5">
    <name type="scientific">Salmonella enterica</name>
    <name type="common">Salmonella choleraesuis</name>
    <dbReference type="NCBI Taxonomy" id="28901"/>
    <lineage>
        <taxon>Bacteria</taxon>
        <taxon>Pseudomonadati</taxon>
        <taxon>Pseudomonadota</taxon>
        <taxon>Gammaproteobacteria</taxon>
        <taxon>Enterobacterales</taxon>
        <taxon>Enterobacteriaceae</taxon>
        <taxon>Salmonella</taxon>
    </lineage>
</organism>
<dbReference type="GO" id="GO:0042742">
    <property type="term" value="P:defense response to bacterium"/>
    <property type="evidence" value="ECO:0007669"/>
    <property type="project" value="UniProtKB-KW"/>
</dbReference>